<dbReference type="InterPro" id="IPR014476">
    <property type="entry name" value="AHL15-29"/>
</dbReference>
<dbReference type="GO" id="GO:0010228">
    <property type="term" value="P:vegetative to reproductive phase transition of meristem"/>
    <property type="evidence" value="ECO:0007669"/>
    <property type="project" value="TreeGrafter"/>
</dbReference>
<dbReference type="GO" id="GO:0005634">
    <property type="term" value="C:nucleus"/>
    <property type="evidence" value="ECO:0007669"/>
    <property type="project" value="TreeGrafter"/>
</dbReference>
<evidence type="ECO:0000256" key="2">
    <source>
        <dbReference type="ARBA" id="ARBA00023125"/>
    </source>
</evidence>
<evidence type="ECO:0000256" key="1">
    <source>
        <dbReference type="ARBA" id="ARBA00023015"/>
    </source>
</evidence>
<dbReference type="Gene3D" id="3.30.1330.80">
    <property type="entry name" value="Hypothetical protein, similar to alpha- acetolactate decarboxylase, domain 2"/>
    <property type="match status" value="1"/>
</dbReference>
<gene>
    <name evidence="6" type="ORF">VFH_II213360</name>
</gene>
<evidence type="ECO:0000313" key="6">
    <source>
        <dbReference type="EMBL" id="CAI8600258.1"/>
    </source>
</evidence>
<dbReference type="SUPFAM" id="SSF117856">
    <property type="entry name" value="AF0104/ALDC/Ptd012-like"/>
    <property type="match status" value="1"/>
</dbReference>
<feature type="domain" description="PPC" evidence="5">
    <location>
        <begin position="2"/>
        <end position="120"/>
    </location>
</feature>
<sequence>MSSANITHIIEIGVGVDLVDALFELARRRRRSIRVLNGRGVIEQVTLRQPTGRIVTLQGSFNIISMAGTILPSSTLESAQELDVYLSSSSYEVIGGSVVSPLVASHPLVLTVVLYSDNAF</sequence>
<accession>A0AAV0ZSP4</accession>
<proteinExistence type="predicted"/>
<keyword evidence="3" id="KW-0804">Transcription</keyword>
<reference evidence="6 7" key="1">
    <citation type="submission" date="2023-01" db="EMBL/GenBank/DDBJ databases">
        <authorList>
            <person name="Kreplak J."/>
        </authorList>
    </citation>
    <scope>NUCLEOTIDE SEQUENCE [LARGE SCALE GENOMIC DNA]</scope>
</reference>
<dbReference type="PANTHER" id="PTHR31100">
    <property type="entry name" value="AT-HOOK MOTIF NUCLEAR-LOCALIZED PROTEIN 15"/>
    <property type="match status" value="1"/>
</dbReference>
<dbReference type="EMBL" id="OX451737">
    <property type="protein sequence ID" value="CAI8600258.1"/>
    <property type="molecule type" value="Genomic_DNA"/>
</dbReference>
<protein>
    <recommendedName>
        <fullName evidence="5">PPC domain-containing protein</fullName>
    </recommendedName>
</protein>
<name>A0AAV0ZSP4_VICFA</name>
<dbReference type="PROSITE" id="PS51742">
    <property type="entry name" value="PPC"/>
    <property type="match status" value="1"/>
</dbReference>
<keyword evidence="7" id="KW-1185">Reference proteome</keyword>
<dbReference type="GO" id="GO:0003680">
    <property type="term" value="F:minor groove of adenine-thymine-rich DNA binding"/>
    <property type="evidence" value="ECO:0007669"/>
    <property type="project" value="InterPro"/>
</dbReference>
<dbReference type="PANTHER" id="PTHR31100:SF51">
    <property type="entry name" value="AT-HOOK MOTIF NUCLEAR-LOCALIZED PROTEIN 29"/>
    <property type="match status" value="1"/>
</dbReference>
<keyword evidence="4" id="KW-0539">Nucleus</keyword>
<evidence type="ECO:0000313" key="7">
    <source>
        <dbReference type="Proteomes" id="UP001157006"/>
    </source>
</evidence>
<keyword evidence="1" id="KW-0805">Transcription regulation</keyword>
<dbReference type="CDD" id="cd11378">
    <property type="entry name" value="DUF296"/>
    <property type="match status" value="1"/>
</dbReference>
<evidence type="ECO:0000256" key="3">
    <source>
        <dbReference type="ARBA" id="ARBA00023163"/>
    </source>
</evidence>
<evidence type="ECO:0000256" key="4">
    <source>
        <dbReference type="ARBA" id="ARBA00023242"/>
    </source>
</evidence>
<organism evidence="6 7">
    <name type="scientific">Vicia faba</name>
    <name type="common">Broad bean</name>
    <name type="synonym">Faba vulgaris</name>
    <dbReference type="NCBI Taxonomy" id="3906"/>
    <lineage>
        <taxon>Eukaryota</taxon>
        <taxon>Viridiplantae</taxon>
        <taxon>Streptophyta</taxon>
        <taxon>Embryophyta</taxon>
        <taxon>Tracheophyta</taxon>
        <taxon>Spermatophyta</taxon>
        <taxon>Magnoliopsida</taxon>
        <taxon>eudicotyledons</taxon>
        <taxon>Gunneridae</taxon>
        <taxon>Pentapetalae</taxon>
        <taxon>rosids</taxon>
        <taxon>fabids</taxon>
        <taxon>Fabales</taxon>
        <taxon>Fabaceae</taxon>
        <taxon>Papilionoideae</taxon>
        <taxon>50 kb inversion clade</taxon>
        <taxon>NPAAA clade</taxon>
        <taxon>Hologalegina</taxon>
        <taxon>IRL clade</taxon>
        <taxon>Fabeae</taxon>
        <taxon>Vicia</taxon>
    </lineage>
</organism>
<dbReference type="GO" id="GO:0003700">
    <property type="term" value="F:DNA-binding transcription factor activity"/>
    <property type="evidence" value="ECO:0007669"/>
    <property type="project" value="TreeGrafter"/>
</dbReference>
<dbReference type="Proteomes" id="UP001157006">
    <property type="component" value="Chromosome 2"/>
</dbReference>
<dbReference type="InterPro" id="IPR005175">
    <property type="entry name" value="PPC_dom"/>
</dbReference>
<dbReference type="Pfam" id="PF03479">
    <property type="entry name" value="PCC"/>
    <property type="match status" value="1"/>
</dbReference>
<keyword evidence="2" id="KW-0238">DNA-binding</keyword>
<evidence type="ECO:0000259" key="5">
    <source>
        <dbReference type="PROSITE" id="PS51742"/>
    </source>
</evidence>
<dbReference type="AlphaFoldDB" id="A0AAV0ZSP4"/>